<dbReference type="PANTHER" id="PTHR31631">
    <property type="entry name" value="PROTEIN NETWORKED 2D"/>
    <property type="match status" value="1"/>
</dbReference>
<feature type="compositionally biased region" description="Basic and acidic residues" evidence="3">
    <location>
        <begin position="502"/>
        <end position="511"/>
    </location>
</feature>
<sequence>MEEKVEYILKIIDEDADTFAQRAEMYYRKRLELMNFVEDSFRGYRALSERYDHLSRELQSANRTIATIYPERVHLEMDDEDNINGEVNFHPKAFESRPGAKGTVPAAPNLTIQKLTSFGKKSSKMPSRLMSKKGLIKINEDCAAPTPSSGLSKVEALEEIDKLQKEILGLQTEREFVKSSYECGLAKYWDIENQVTEKQAKVNSLQDEFGVGTVIEDDEARTLMTNRALKSCQEALARLQERQQESNQMAREEHLKIQEARARIETFRERLYSNELLGKETSKKAEKKNLEVLEVDTVDLDFLRKKIKENFGFDSEVPLSMPELADKVDELVEKIINLETALCSQTAKVKGLMSETNELQSHLQSLEKDEESLPEDLSHKIRELEEELSGVQRLDQCVQTLNNDLHTNFLEASYHIDELSEKLSNVKPYHEEVNMNLNEEDISFDSWYAGFSEKSGQSQMAKSVVMEDKEKNGTSIQDEEMKDDVVVKEREKNDDVLNGDVPVKEREKTDDALNGDVPMKEREKSDAVQNHISSDSLMDDILNKDSKTSLLDNSINECKEKEDKVPSDGEVSFFIHTNPMFSSVGKKTMAPNDNHVGEDIKSIDEQQKHEVSGNLSITANDMEMKREQKKNIENQDSFKTANSNQDSFKTANSDFSLEQEKLSTEYDEEPNWKELCLSGLDDKEKILLQEYTKVLRNYKDVKKKLNEVEKKRRASLFQTAVQIKVLTRANSSKNAEIQSLQDKLNKQVLEPRDAKEDSTSPEQLIIAEEEKEDDKISIYVDEKISIHLDEPPPFSTLEGKIRMEIDDLLEENIEFWLRFSTSFHQIQKFQTSVEDLQAEVAKVKEKKQELPATKDHMINSEIRPIYRHLREIQTELTLLLEHNGVLKDDLNNRLSSLSNLHEEITRLSKNELSEYQAAKFQGEIMNMKQENGKVANELQLGFGRVKELQCEIQKTLAELDEELGISGNNQQHRSRSRIPLRSFLFGVKLKKQKPSLFACINPALQKQYSDLTASKT</sequence>
<feature type="compositionally biased region" description="Polar residues" evidence="3">
    <location>
        <begin position="634"/>
        <end position="652"/>
    </location>
</feature>
<comment type="caution">
    <text evidence="5">The sequence shown here is derived from an EMBL/GenBank/DDBJ whole genome shotgun (WGS) entry which is preliminary data.</text>
</comment>
<dbReference type="Proteomes" id="UP001634393">
    <property type="component" value="Unassembled WGS sequence"/>
</dbReference>
<accession>A0ABD3T0G8</accession>
<dbReference type="Pfam" id="PF25014">
    <property type="entry name" value="NET2A"/>
    <property type="match status" value="1"/>
</dbReference>
<feature type="region of interest" description="Disordered" evidence="3">
    <location>
        <begin position="489"/>
        <end position="527"/>
    </location>
</feature>
<dbReference type="InterPro" id="IPR011684">
    <property type="entry name" value="NAB"/>
</dbReference>
<protein>
    <recommendedName>
        <fullName evidence="4">NAB domain-containing protein</fullName>
    </recommendedName>
</protein>
<keyword evidence="6" id="KW-1185">Reference proteome</keyword>
<evidence type="ECO:0000256" key="1">
    <source>
        <dbReference type="ARBA" id="ARBA00023054"/>
    </source>
</evidence>
<dbReference type="PANTHER" id="PTHR31631:SF3">
    <property type="entry name" value="PROTEIN NETWORKED 2B"/>
    <property type="match status" value="1"/>
</dbReference>
<evidence type="ECO:0000259" key="4">
    <source>
        <dbReference type="PROSITE" id="PS51774"/>
    </source>
</evidence>
<dbReference type="EMBL" id="JBJXBP010000005">
    <property type="protein sequence ID" value="KAL3830391.1"/>
    <property type="molecule type" value="Genomic_DNA"/>
</dbReference>
<dbReference type="InterPro" id="IPR056888">
    <property type="entry name" value="NET2A-D/KIP1-like_dom"/>
</dbReference>
<evidence type="ECO:0000313" key="6">
    <source>
        <dbReference type="Proteomes" id="UP001634393"/>
    </source>
</evidence>
<feature type="coiled-coil region" evidence="2">
    <location>
        <begin position="826"/>
        <end position="853"/>
    </location>
</feature>
<dbReference type="PROSITE" id="PS51774">
    <property type="entry name" value="NAB"/>
    <property type="match status" value="1"/>
</dbReference>
<evidence type="ECO:0000256" key="3">
    <source>
        <dbReference type="SAM" id="MobiDB-lite"/>
    </source>
</evidence>
<reference evidence="5 6" key="1">
    <citation type="submission" date="2024-12" db="EMBL/GenBank/DDBJ databases">
        <title>The unique morphological basis and parallel evolutionary history of personate flowers in Penstemon.</title>
        <authorList>
            <person name="Depatie T.H."/>
            <person name="Wessinger C.A."/>
        </authorList>
    </citation>
    <scope>NUCLEOTIDE SEQUENCE [LARGE SCALE GENOMIC DNA]</scope>
    <source>
        <strain evidence="5">WTNN_2</strain>
        <tissue evidence="5">Leaf</tissue>
    </source>
</reference>
<feature type="region of interest" description="Disordered" evidence="3">
    <location>
        <begin position="632"/>
        <end position="652"/>
    </location>
</feature>
<feature type="coiled-coil region" evidence="2">
    <location>
        <begin position="321"/>
        <end position="369"/>
    </location>
</feature>
<dbReference type="InterPro" id="IPR056889">
    <property type="entry name" value="NET2A-D/KIP1-like_C"/>
</dbReference>
<gene>
    <name evidence="5" type="ORF">ACJIZ3_019193</name>
</gene>
<feature type="coiled-coil region" evidence="2">
    <location>
        <begin position="688"/>
        <end position="750"/>
    </location>
</feature>
<name>A0ABD3T0G8_9LAMI</name>
<evidence type="ECO:0000256" key="2">
    <source>
        <dbReference type="SAM" id="Coils"/>
    </source>
</evidence>
<proteinExistence type="predicted"/>
<evidence type="ECO:0000313" key="5">
    <source>
        <dbReference type="EMBL" id="KAL3830391.1"/>
    </source>
</evidence>
<keyword evidence="1 2" id="KW-0175">Coiled coil</keyword>
<organism evidence="5 6">
    <name type="scientific">Penstemon smallii</name>
    <dbReference type="NCBI Taxonomy" id="265156"/>
    <lineage>
        <taxon>Eukaryota</taxon>
        <taxon>Viridiplantae</taxon>
        <taxon>Streptophyta</taxon>
        <taxon>Embryophyta</taxon>
        <taxon>Tracheophyta</taxon>
        <taxon>Spermatophyta</taxon>
        <taxon>Magnoliopsida</taxon>
        <taxon>eudicotyledons</taxon>
        <taxon>Gunneridae</taxon>
        <taxon>Pentapetalae</taxon>
        <taxon>asterids</taxon>
        <taxon>lamiids</taxon>
        <taxon>Lamiales</taxon>
        <taxon>Plantaginaceae</taxon>
        <taxon>Cheloneae</taxon>
        <taxon>Penstemon</taxon>
    </lineage>
</organism>
<dbReference type="Pfam" id="PF24918">
    <property type="entry name" value="NET2A_C"/>
    <property type="match status" value="1"/>
</dbReference>
<feature type="coiled-coil region" evidence="2">
    <location>
        <begin position="153"/>
        <end position="270"/>
    </location>
</feature>
<dbReference type="AlphaFoldDB" id="A0ABD3T0G8"/>
<feature type="domain" description="NAB" evidence="4">
    <location>
        <begin position="1"/>
        <end position="58"/>
    </location>
</feature>
<dbReference type="Pfam" id="PF07765">
    <property type="entry name" value="KIP1"/>
    <property type="match status" value="1"/>
</dbReference>